<dbReference type="RefSeq" id="WP_380788651.1">
    <property type="nucleotide sequence ID" value="NZ_JBHTKR010000001.1"/>
</dbReference>
<accession>A0ABW3T965</accession>
<dbReference type="SUPFAM" id="SSF55073">
    <property type="entry name" value="Nucleotide cyclase"/>
    <property type="match status" value="1"/>
</dbReference>
<dbReference type="InterPro" id="IPR050469">
    <property type="entry name" value="Diguanylate_Cyclase"/>
</dbReference>
<dbReference type="PROSITE" id="PS50110">
    <property type="entry name" value="RESPONSE_REGULATORY"/>
    <property type="match status" value="2"/>
</dbReference>
<feature type="domain" description="GGDEF" evidence="5">
    <location>
        <begin position="339"/>
        <end position="482"/>
    </location>
</feature>
<feature type="domain" description="Response regulatory" evidence="4">
    <location>
        <begin position="171"/>
        <end position="289"/>
    </location>
</feature>
<dbReference type="PANTHER" id="PTHR45138">
    <property type="entry name" value="REGULATORY COMPONENTS OF SENSORY TRANSDUCTION SYSTEM"/>
    <property type="match status" value="1"/>
</dbReference>
<dbReference type="EC" id="2.7.7.65" evidence="1"/>
<dbReference type="Gene3D" id="3.40.50.2300">
    <property type="match status" value="1"/>
</dbReference>
<keyword evidence="7" id="KW-1185">Reference proteome</keyword>
<evidence type="ECO:0000256" key="3">
    <source>
        <dbReference type="PROSITE-ProRule" id="PRU00169"/>
    </source>
</evidence>
<comment type="catalytic activity">
    <reaction evidence="2">
        <text>2 GTP = 3',3'-c-di-GMP + 2 diphosphate</text>
        <dbReference type="Rhea" id="RHEA:24898"/>
        <dbReference type="ChEBI" id="CHEBI:33019"/>
        <dbReference type="ChEBI" id="CHEBI:37565"/>
        <dbReference type="ChEBI" id="CHEBI:58805"/>
        <dbReference type="EC" id="2.7.7.65"/>
    </reaction>
</comment>
<evidence type="ECO:0000256" key="1">
    <source>
        <dbReference type="ARBA" id="ARBA00012528"/>
    </source>
</evidence>
<evidence type="ECO:0000256" key="2">
    <source>
        <dbReference type="ARBA" id="ARBA00034247"/>
    </source>
</evidence>
<organism evidence="6 7">
    <name type="scientific">Seohaeicola saemankumensis</name>
    <dbReference type="NCBI Taxonomy" id="481181"/>
    <lineage>
        <taxon>Bacteria</taxon>
        <taxon>Pseudomonadati</taxon>
        <taxon>Pseudomonadota</taxon>
        <taxon>Alphaproteobacteria</taxon>
        <taxon>Rhodobacterales</taxon>
        <taxon>Roseobacteraceae</taxon>
        <taxon>Seohaeicola</taxon>
    </lineage>
</organism>
<dbReference type="EMBL" id="JBHTKR010000001">
    <property type="protein sequence ID" value="MFD1193401.1"/>
    <property type="molecule type" value="Genomic_DNA"/>
</dbReference>
<comment type="caution">
    <text evidence="3">Lacks conserved residue(s) required for the propagation of feature annotation.</text>
</comment>
<keyword evidence="6" id="KW-0808">Transferase</keyword>
<dbReference type="Pfam" id="PF00072">
    <property type="entry name" value="Response_reg"/>
    <property type="match status" value="1"/>
</dbReference>
<evidence type="ECO:0000313" key="6">
    <source>
        <dbReference type="EMBL" id="MFD1193401.1"/>
    </source>
</evidence>
<dbReference type="InterPro" id="IPR001789">
    <property type="entry name" value="Sig_transdc_resp-reg_receiver"/>
</dbReference>
<proteinExistence type="predicted"/>
<dbReference type="PANTHER" id="PTHR45138:SF9">
    <property type="entry name" value="DIGUANYLATE CYCLASE DGCM-RELATED"/>
    <property type="match status" value="1"/>
</dbReference>
<dbReference type="InterPro" id="IPR000160">
    <property type="entry name" value="GGDEF_dom"/>
</dbReference>
<dbReference type="InterPro" id="IPR029787">
    <property type="entry name" value="Nucleotide_cyclase"/>
</dbReference>
<comment type="caution">
    <text evidence="6">The sequence shown here is derived from an EMBL/GenBank/DDBJ whole genome shotgun (WGS) entry which is preliminary data.</text>
</comment>
<dbReference type="InterPro" id="IPR043128">
    <property type="entry name" value="Rev_trsase/Diguanyl_cyclase"/>
</dbReference>
<dbReference type="SUPFAM" id="SSF52172">
    <property type="entry name" value="CheY-like"/>
    <property type="match status" value="2"/>
</dbReference>
<gene>
    <name evidence="6" type="ORF">ACFQ3C_01795</name>
</gene>
<sequence>MPGKILIVDDIPTNRILLRVRLMAAFYDVLQAATGAEAMEVITQQAPDLVLLSAGLRDCDSLELCRRITGFCESPDQSGARAAPSFLPDTAPAPPPVLLLSAQADHGLRLSALAAGAEDLLAFPRDDLLLQGRLRSLMRVGDSLQESHLRSGTSRALGFAEAPQEFVTPPRICILTDPTLHNPAWRHSLQAAPQGAVSQHDSRSFLRDVTADNAPDLCLLVLDRSLSSPGLRLLSELRAHPETRHAAVIVILPEPDNHMAADALDLGAGDVVAGLFDPAELDLRIASQIRRKRMADQLRSTLRDGMRAAVTDPLTGLYNRRYALPHLMRMAEHATRNGRRFAVMLADLDHFKRINDLYGHAAGDAVLVEVAQRLRANLRAVDLIARIGGEEFLIALPDTNKTEARVAARRLCRMISQDPIDVPGQDLAVTMTVSIGVAMGHRPQPQLSDPLPLIIERLLDRADRALYGAKACGRNQVTISNTAA</sequence>
<evidence type="ECO:0000313" key="7">
    <source>
        <dbReference type="Proteomes" id="UP001597151"/>
    </source>
</evidence>
<dbReference type="PROSITE" id="PS50887">
    <property type="entry name" value="GGDEF"/>
    <property type="match status" value="1"/>
</dbReference>
<evidence type="ECO:0000259" key="4">
    <source>
        <dbReference type="PROSITE" id="PS50110"/>
    </source>
</evidence>
<dbReference type="Pfam" id="PF00990">
    <property type="entry name" value="GGDEF"/>
    <property type="match status" value="1"/>
</dbReference>
<dbReference type="SMART" id="SM00448">
    <property type="entry name" value="REC"/>
    <property type="match status" value="1"/>
</dbReference>
<dbReference type="NCBIfam" id="TIGR00254">
    <property type="entry name" value="GGDEF"/>
    <property type="match status" value="1"/>
</dbReference>
<dbReference type="Proteomes" id="UP001597151">
    <property type="component" value="Unassembled WGS sequence"/>
</dbReference>
<dbReference type="CDD" id="cd01949">
    <property type="entry name" value="GGDEF"/>
    <property type="match status" value="1"/>
</dbReference>
<dbReference type="SMART" id="SM00267">
    <property type="entry name" value="GGDEF"/>
    <property type="match status" value="1"/>
</dbReference>
<reference evidence="7" key="1">
    <citation type="journal article" date="2019" name="Int. J. Syst. Evol. Microbiol.">
        <title>The Global Catalogue of Microorganisms (GCM) 10K type strain sequencing project: providing services to taxonomists for standard genome sequencing and annotation.</title>
        <authorList>
            <consortium name="The Broad Institute Genomics Platform"/>
            <consortium name="The Broad Institute Genome Sequencing Center for Infectious Disease"/>
            <person name="Wu L."/>
            <person name="Ma J."/>
        </authorList>
    </citation>
    <scope>NUCLEOTIDE SEQUENCE [LARGE SCALE GENOMIC DNA]</scope>
    <source>
        <strain evidence="7">CCUG 55328</strain>
    </source>
</reference>
<evidence type="ECO:0000259" key="5">
    <source>
        <dbReference type="PROSITE" id="PS50887"/>
    </source>
</evidence>
<name>A0ABW3T965_9RHOB</name>
<feature type="domain" description="Response regulatory" evidence="4">
    <location>
        <begin position="4"/>
        <end position="138"/>
    </location>
</feature>
<protein>
    <recommendedName>
        <fullName evidence="1">diguanylate cyclase</fullName>
        <ecNumber evidence="1">2.7.7.65</ecNumber>
    </recommendedName>
</protein>
<dbReference type="Gene3D" id="3.30.70.270">
    <property type="match status" value="1"/>
</dbReference>
<dbReference type="InterPro" id="IPR011006">
    <property type="entry name" value="CheY-like_superfamily"/>
</dbReference>
<dbReference type="GO" id="GO:0052621">
    <property type="term" value="F:diguanylate cyclase activity"/>
    <property type="evidence" value="ECO:0007669"/>
    <property type="project" value="UniProtKB-EC"/>
</dbReference>
<keyword evidence="6" id="KW-0548">Nucleotidyltransferase</keyword>